<reference evidence="1 2" key="1">
    <citation type="submission" date="2018-06" db="EMBL/GenBank/DDBJ databases">
        <title>Complete genome of Desulfovibrio indonesiensis P37SLT.</title>
        <authorList>
            <person name="Crispim J.S."/>
            <person name="Vidigal P.M.P."/>
            <person name="Silva L.C.F."/>
            <person name="Laguardia C.N."/>
            <person name="Araujo L.C."/>
            <person name="Dias R.S."/>
            <person name="Sousa M.P."/>
            <person name="Paula S.O."/>
            <person name="Silva C."/>
        </authorList>
    </citation>
    <scope>NUCLEOTIDE SEQUENCE [LARGE SCALE GENOMIC DNA]</scope>
    <source>
        <strain evidence="1 2">P37SLT</strain>
    </source>
</reference>
<comment type="caution">
    <text evidence="1">The sequence shown here is derived from an EMBL/GenBank/DDBJ whole genome shotgun (WGS) entry which is preliminary data.</text>
</comment>
<dbReference type="AlphaFoldDB" id="A0A7M3MHJ3"/>
<dbReference type="EMBL" id="QMIE01000003">
    <property type="protein sequence ID" value="TVM18720.1"/>
    <property type="molecule type" value="Genomic_DNA"/>
</dbReference>
<accession>A0A7M3MHJ3</accession>
<sequence>MKQMSISGVARISDAVLPGSALVKVAIRRRVAPKRGDVVRYAYGRSAKGLLQQGPFLLSQK</sequence>
<name>A0A7M3MHJ3_9BACT</name>
<evidence type="ECO:0000313" key="1">
    <source>
        <dbReference type="EMBL" id="TVM18720.1"/>
    </source>
</evidence>
<evidence type="ECO:0000313" key="2">
    <source>
        <dbReference type="Proteomes" id="UP000448292"/>
    </source>
</evidence>
<protein>
    <submittedName>
        <fullName evidence="1">Uncharacterized protein</fullName>
    </submittedName>
</protein>
<dbReference type="Proteomes" id="UP000448292">
    <property type="component" value="Unassembled WGS sequence"/>
</dbReference>
<gene>
    <name evidence="1" type="ORF">DPQ33_04390</name>
</gene>
<organism evidence="1 2">
    <name type="scientific">Oceanidesulfovibrio indonesiensis</name>
    <dbReference type="NCBI Taxonomy" id="54767"/>
    <lineage>
        <taxon>Bacteria</taxon>
        <taxon>Pseudomonadati</taxon>
        <taxon>Thermodesulfobacteriota</taxon>
        <taxon>Desulfovibrionia</taxon>
        <taxon>Desulfovibrionales</taxon>
        <taxon>Desulfovibrionaceae</taxon>
        <taxon>Oceanidesulfovibrio</taxon>
    </lineage>
</organism>
<proteinExistence type="predicted"/>
<keyword evidence="2" id="KW-1185">Reference proteome</keyword>